<feature type="domain" description="Polymerase beta nucleotidyltransferase" evidence="1">
    <location>
        <begin position="18"/>
        <end position="108"/>
    </location>
</feature>
<accession>G4CG47</accession>
<dbReference type="EMBL" id="AGAY01000022">
    <property type="protein sequence ID" value="EGY53095.1"/>
    <property type="molecule type" value="Genomic_DNA"/>
</dbReference>
<proteinExistence type="predicted"/>
<name>G4CG47_9NEIS</name>
<keyword evidence="3" id="KW-1185">Reference proteome</keyword>
<protein>
    <recommendedName>
        <fullName evidence="1">Polymerase beta nucleotidyltransferase domain-containing protein</fullName>
    </recommendedName>
</protein>
<sequence>MHAALETLTLSPEQLEIIRQILHRHVPQYAVWAFGSRTKGTAKPYSDLDLAVITTREPLPLSVHADLTDAFSESDLPWKVDLADWQLLSEAFRTEIAKHYVVLQKADKTNRLPENPRPPKH</sequence>
<organism evidence="2 3">
    <name type="scientific">Neisseria shayeganii 871</name>
    <dbReference type="NCBI Taxonomy" id="1032488"/>
    <lineage>
        <taxon>Bacteria</taxon>
        <taxon>Pseudomonadati</taxon>
        <taxon>Pseudomonadota</taxon>
        <taxon>Betaproteobacteria</taxon>
        <taxon>Neisseriales</taxon>
        <taxon>Neisseriaceae</taxon>
        <taxon>Neisseria</taxon>
    </lineage>
</organism>
<comment type="caution">
    <text evidence="2">The sequence shown here is derived from an EMBL/GenBank/DDBJ whole genome shotgun (WGS) entry which is preliminary data.</text>
</comment>
<dbReference type="InterPro" id="IPR043519">
    <property type="entry name" value="NT_sf"/>
</dbReference>
<dbReference type="Gene3D" id="3.30.460.10">
    <property type="entry name" value="Beta Polymerase, domain 2"/>
    <property type="match status" value="1"/>
</dbReference>
<dbReference type="Pfam" id="PF18765">
    <property type="entry name" value="Polbeta"/>
    <property type="match status" value="1"/>
</dbReference>
<dbReference type="CDD" id="cd05403">
    <property type="entry name" value="NT_KNTase_like"/>
    <property type="match status" value="1"/>
</dbReference>
<evidence type="ECO:0000259" key="1">
    <source>
        <dbReference type="Pfam" id="PF18765"/>
    </source>
</evidence>
<evidence type="ECO:0000313" key="3">
    <source>
        <dbReference type="Proteomes" id="UP000003019"/>
    </source>
</evidence>
<evidence type="ECO:0000313" key="2">
    <source>
        <dbReference type="EMBL" id="EGY53095.1"/>
    </source>
</evidence>
<dbReference type="HOGENOM" id="CLU_130257_5_2_4"/>
<dbReference type="AlphaFoldDB" id="G4CG47"/>
<dbReference type="InterPro" id="IPR041633">
    <property type="entry name" value="Polbeta"/>
</dbReference>
<dbReference type="OrthoDB" id="9808659at2"/>
<dbReference type="Proteomes" id="UP000003019">
    <property type="component" value="Unassembled WGS sequence"/>
</dbReference>
<dbReference type="RefSeq" id="WP_009118280.1">
    <property type="nucleotide sequence ID" value="NZ_JH164926.1"/>
</dbReference>
<dbReference type="SUPFAM" id="SSF81301">
    <property type="entry name" value="Nucleotidyltransferase"/>
    <property type="match status" value="1"/>
</dbReference>
<gene>
    <name evidence="2" type="ORF">HMPREF9371_0586</name>
</gene>
<dbReference type="PATRIC" id="fig|1032488.3.peg.536"/>
<reference evidence="2 3" key="1">
    <citation type="submission" date="2011-05" db="EMBL/GenBank/DDBJ databases">
        <authorList>
            <person name="Muzny D."/>
            <person name="Qin X."/>
            <person name="Deng J."/>
            <person name="Jiang H."/>
            <person name="Liu Y."/>
            <person name="Qu J."/>
            <person name="Song X.-Z."/>
            <person name="Zhang L."/>
            <person name="Thornton R."/>
            <person name="Coyle M."/>
            <person name="Francisco L."/>
            <person name="Jackson L."/>
            <person name="Javaid M."/>
            <person name="Korchina V."/>
            <person name="Kovar C."/>
            <person name="Mata R."/>
            <person name="Mathew T."/>
            <person name="Ngo R."/>
            <person name="Nguyen L."/>
            <person name="Nguyen N."/>
            <person name="Okwuonu G."/>
            <person name="Ongeri F."/>
            <person name="Pham C."/>
            <person name="Simmons D."/>
            <person name="Wilczek-Boney K."/>
            <person name="Hale W."/>
            <person name="Jakkamsetti A."/>
            <person name="Pham P."/>
            <person name="Ruth R."/>
            <person name="San Lucas F."/>
            <person name="Warren J."/>
            <person name="Zhang J."/>
            <person name="Zhao Z."/>
            <person name="Zhou C."/>
            <person name="Zhu D."/>
            <person name="Lee S."/>
            <person name="Bess C."/>
            <person name="Blankenburg K."/>
            <person name="Forbes L."/>
            <person name="Fu Q."/>
            <person name="Gubbala S."/>
            <person name="Hirani K."/>
            <person name="Jayaseelan J.C."/>
            <person name="Lara F."/>
            <person name="Munidasa M."/>
            <person name="Palculict T."/>
            <person name="Patil S."/>
            <person name="Pu L.-L."/>
            <person name="Saada N."/>
            <person name="Tang L."/>
            <person name="Weissenberger G."/>
            <person name="Zhu Y."/>
            <person name="Hemphill L."/>
            <person name="Shang Y."/>
            <person name="Youmans B."/>
            <person name="Ayvaz T."/>
            <person name="Ross M."/>
            <person name="Santibanez J."/>
            <person name="Aqrawi P."/>
            <person name="Gross S."/>
            <person name="Joshi V."/>
            <person name="Fowler G."/>
            <person name="Nazareth L."/>
            <person name="Reid J."/>
            <person name="Worley K."/>
            <person name="Petrosino J."/>
            <person name="Highlander S."/>
            <person name="Gibbs R."/>
        </authorList>
    </citation>
    <scope>NUCLEOTIDE SEQUENCE [LARGE SCALE GENOMIC DNA]</scope>
    <source>
        <strain evidence="2 3">871</strain>
    </source>
</reference>
<dbReference type="STRING" id="1032488.HMPREF9371_0586"/>